<evidence type="ECO:0000256" key="11">
    <source>
        <dbReference type="ARBA" id="ARBA00023239"/>
    </source>
</evidence>
<keyword evidence="17" id="KW-0255">Endonuclease</keyword>
<dbReference type="SUPFAM" id="SSF46946">
    <property type="entry name" value="S13-like H2TH domain"/>
    <property type="match status" value="1"/>
</dbReference>
<evidence type="ECO:0000313" key="17">
    <source>
        <dbReference type="EMBL" id="MBA8793455.1"/>
    </source>
</evidence>
<keyword evidence="9" id="KW-0238">DNA-binding</keyword>
<dbReference type="GO" id="GO:0008270">
    <property type="term" value="F:zinc ion binding"/>
    <property type="evidence" value="ECO:0007669"/>
    <property type="project" value="UniProtKB-KW"/>
</dbReference>
<dbReference type="EMBL" id="JACGWT010000002">
    <property type="protein sequence ID" value="MBA8793455.1"/>
    <property type="molecule type" value="Genomic_DNA"/>
</dbReference>
<evidence type="ECO:0000256" key="4">
    <source>
        <dbReference type="ARBA" id="ARBA00022723"/>
    </source>
</evidence>
<keyword evidence="17" id="KW-0540">Nuclease</keyword>
<keyword evidence="11 17" id="KW-0456">Lyase</keyword>
<dbReference type="Pfam" id="PF06831">
    <property type="entry name" value="H2TH"/>
    <property type="match status" value="1"/>
</dbReference>
<dbReference type="InterPro" id="IPR015886">
    <property type="entry name" value="H2TH_FPG"/>
</dbReference>
<keyword evidence="18" id="KW-1185">Reference proteome</keyword>
<dbReference type="SMART" id="SM00898">
    <property type="entry name" value="Fapy_DNA_glyco"/>
    <property type="match status" value="1"/>
</dbReference>
<evidence type="ECO:0000256" key="12">
    <source>
        <dbReference type="ARBA" id="ARBA00023268"/>
    </source>
</evidence>
<dbReference type="GO" id="GO:0003684">
    <property type="term" value="F:damaged DNA binding"/>
    <property type="evidence" value="ECO:0007669"/>
    <property type="project" value="InterPro"/>
</dbReference>
<keyword evidence="10" id="KW-0234">DNA repair</keyword>
<evidence type="ECO:0000256" key="3">
    <source>
        <dbReference type="ARBA" id="ARBA00012720"/>
    </source>
</evidence>
<evidence type="ECO:0000256" key="13">
    <source>
        <dbReference type="ARBA" id="ARBA00023295"/>
    </source>
</evidence>
<dbReference type="Gene3D" id="3.20.190.10">
    <property type="entry name" value="MutM-like, N-terminal"/>
    <property type="match status" value="1"/>
</dbReference>
<dbReference type="InterPro" id="IPR012319">
    <property type="entry name" value="FPG_cat"/>
</dbReference>
<feature type="domain" description="FPG-type" evidence="15">
    <location>
        <begin position="222"/>
        <end position="260"/>
    </location>
</feature>
<dbReference type="Pfam" id="PF01149">
    <property type="entry name" value="Fapy_DNA_glyco"/>
    <property type="match status" value="1"/>
</dbReference>
<dbReference type="SUPFAM" id="SSF57716">
    <property type="entry name" value="Glucocorticoid receptor-like (DNA-binding domain)"/>
    <property type="match status" value="1"/>
</dbReference>
<sequence>MPEGDTVWLSCRRLHAALAGQVLTRCELRVPQLAEVDLTGTAVREVVSRGKHQLIRFADGTTLHTHFRMEGSWRIYPHGRRWSGGPGHQIRAVLGTSTLDAVGWRLPVVERLPTAAEDEVVGHLGPDLLGPDWDLAEAVRRIRVHPERSVGEALLDQRNLAGIGTLYRAEVLFLQGIHPRTPVEAVPDLERICVRARQLLSANRTRWEQSTTGDLRPGRQHWVFERPGQPCRRCRTPIRTEEFGPLGQERRSYWCPHCQPATSP</sequence>
<name>A0A7W3P531_9ACTN</name>
<keyword evidence="6 14" id="KW-0863">Zinc-finger</keyword>
<dbReference type="PANTHER" id="PTHR42697">
    <property type="entry name" value="ENDONUCLEASE 8"/>
    <property type="match status" value="1"/>
</dbReference>
<accession>A0A7W3P531</accession>
<dbReference type="CDD" id="cd08971">
    <property type="entry name" value="AcNei2_N"/>
    <property type="match status" value="1"/>
</dbReference>
<comment type="cofactor">
    <cofactor evidence="1">
        <name>Zn(2+)</name>
        <dbReference type="ChEBI" id="CHEBI:29105"/>
    </cofactor>
</comment>
<dbReference type="Pfam" id="PF06827">
    <property type="entry name" value="zf-FPG_IleRS"/>
    <property type="match status" value="1"/>
</dbReference>
<dbReference type="PANTHER" id="PTHR42697:SF1">
    <property type="entry name" value="ENDONUCLEASE 8"/>
    <property type="match status" value="1"/>
</dbReference>
<gene>
    <name evidence="17" type="ORF">FHX74_001060</name>
</gene>
<keyword evidence="7 17" id="KW-0378">Hydrolase</keyword>
<dbReference type="SMART" id="SM01232">
    <property type="entry name" value="H2TH"/>
    <property type="match status" value="1"/>
</dbReference>
<evidence type="ECO:0000256" key="5">
    <source>
        <dbReference type="ARBA" id="ARBA00022763"/>
    </source>
</evidence>
<evidence type="ECO:0000256" key="14">
    <source>
        <dbReference type="PROSITE-ProRule" id="PRU00391"/>
    </source>
</evidence>
<evidence type="ECO:0000256" key="7">
    <source>
        <dbReference type="ARBA" id="ARBA00022801"/>
    </source>
</evidence>
<dbReference type="InterPro" id="IPR035937">
    <property type="entry name" value="FPG_N"/>
</dbReference>
<dbReference type="Proteomes" id="UP000523079">
    <property type="component" value="Unassembled WGS sequence"/>
</dbReference>
<keyword evidence="4" id="KW-0479">Metal-binding</keyword>
<dbReference type="InterPro" id="IPR044090">
    <property type="entry name" value="Nei2_N"/>
</dbReference>
<dbReference type="GO" id="GO:0006284">
    <property type="term" value="P:base-excision repair"/>
    <property type="evidence" value="ECO:0007669"/>
    <property type="project" value="InterPro"/>
</dbReference>
<dbReference type="InterPro" id="IPR000214">
    <property type="entry name" value="Znf_DNA_glyclase/AP_lyase"/>
</dbReference>
<organism evidence="17 18">
    <name type="scientific">Microlunatus kandeliicorticis</name>
    <dbReference type="NCBI Taxonomy" id="1759536"/>
    <lineage>
        <taxon>Bacteria</taxon>
        <taxon>Bacillati</taxon>
        <taxon>Actinomycetota</taxon>
        <taxon>Actinomycetes</taxon>
        <taxon>Propionibacteriales</taxon>
        <taxon>Propionibacteriaceae</taxon>
        <taxon>Microlunatus</taxon>
    </lineage>
</organism>
<dbReference type="PROSITE" id="PS51066">
    <property type="entry name" value="ZF_FPG_2"/>
    <property type="match status" value="1"/>
</dbReference>
<dbReference type="AlphaFoldDB" id="A0A7W3P531"/>
<evidence type="ECO:0000256" key="6">
    <source>
        <dbReference type="ARBA" id="ARBA00022771"/>
    </source>
</evidence>
<evidence type="ECO:0000256" key="9">
    <source>
        <dbReference type="ARBA" id="ARBA00023125"/>
    </source>
</evidence>
<keyword evidence="12" id="KW-0511">Multifunctional enzyme</keyword>
<dbReference type="EC" id="4.2.99.18" evidence="3"/>
<keyword evidence="8" id="KW-0862">Zinc</keyword>
<dbReference type="InterPro" id="IPR010979">
    <property type="entry name" value="Ribosomal_uS13-like_H2TH"/>
</dbReference>
<comment type="similarity">
    <text evidence="2">Belongs to the FPG family.</text>
</comment>
<dbReference type="SUPFAM" id="SSF81624">
    <property type="entry name" value="N-terminal domain of MutM-like DNA repair proteins"/>
    <property type="match status" value="1"/>
</dbReference>
<proteinExistence type="inferred from homology"/>
<evidence type="ECO:0000256" key="2">
    <source>
        <dbReference type="ARBA" id="ARBA00009409"/>
    </source>
</evidence>
<evidence type="ECO:0000259" key="15">
    <source>
        <dbReference type="PROSITE" id="PS51066"/>
    </source>
</evidence>
<dbReference type="PROSITE" id="PS51068">
    <property type="entry name" value="FPG_CAT"/>
    <property type="match status" value="1"/>
</dbReference>
<evidence type="ECO:0000256" key="1">
    <source>
        <dbReference type="ARBA" id="ARBA00001947"/>
    </source>
</evidence>
<dbReference type="GO" id="GO:0000703">
    <property type="term" value="F:oxidized pyrimidine nucleobase lesion DNA N-glycosylase activity"/>
    <property type="evidence" value="ECO:0007669"/>
    <property type="project" value="TreeGrafter"/>
</dbReference>
<dbReference type="Gene3D" id="1.10.8.50">
    <property type="match status" value="1"/>
</dbReference>
<keyword evidence="13 17" id="KW-0326">Glycosidase</keyword>
<feature type="domain" description="Formamidopyrimidine-DNA glycosylase catalytic" evidence="16">
    <location>
        <begin position="2"/>
        <end position="161"/>
    </location>
</feature>
<dbReference type="InterPro" id="IPR010663">
    <property type="entry name" value="Znf_FPG/IleRS"/>
</dbReference>
<evidence type="ECO:0000259" key="16">
    <source>
        <dbReference type="PROSITE" id="PS51068"/>
    </source>
</evidence>
<dbReference type="RefSeq" id="WP_182559077.1">
    <property type="nucleotide sequence ID" value="NZ_JACGWT010000002.1"/>
</dbReference>
<evidence type="ECO:0000256" key="10">
    <source>
        <dbReference type="ARBA" id="ARBA00023204"/>
    </source>
</evidence>
<protein>
    <recommendedName>
        <fullName evidence="3">DNA-(apurinic or apyrimidinic site) lyase</fullName>
        <ecNumber evidence="3">4.2.99.18</ecNumber>
    </recommendedName>
</protein>
<dbReference type="GO" id="GO:0140078">
    <property type="term" value="F:class I DNA-(apurinic or apyrimidinic site) endonuclease activity"/>
    <property type="evidence" value="ECO:0007669"/>
    <property type="project" value="UniProtKB-EC"/>
</dbReference>
<keyword evidence="5" id="KW-0227">DNA damage</keyword>
<reference evidence="17 18" key="1">
    <citation type="submission" date="2020-07" db="EMBL/GenBank/DDBJ databases">
        <title>Sequencing the genomes of 1000 actinobacteria strains.</title>
        <authorList>
            <person name="Klenk H.-P."/>
        </authorList>
    </citation>
    <scope>NUCLEOTIDE SEQUENCE [LARGE SCALE GENOMIC DNA]</scope>
    <source>
        <strain evidence="17 18">DSM 100723</strain>
    </source>
</reference>
<comment type="caution">
    <text evidence="17">The sequence shown here is derived from an EMBL/GenBank/DDBJ whole genome shotgun (WGS) entry which is preliminary data.</text>
</comment>
<evidence type="ECO:0000256" key="8">
    <source>
        <dbReference type="ARBA" id="ARBA00022833"/>
    </source>
</evidence>
<evidence type="ECO:0000313" key="18">
    <source>
        <dbReference type="Proteomes" id="UP000523079"/>
    </source>
</evidence>